<accession>A0ACC0VTV3</accession>
<keyword evidence="2" id="KW-1185">Reference proteome</keyword>
<evidence type="ECO:0000313" key="2">
    <source>
        <dbReference type="Proteomes" id="UP001163321"/>
    </source>
</evidence>
<dbReference type="Proteomes" id="UP001163321">
    <property type="component" value="Chromosome 6"/>
</dbReference>
<proteinExistence type="predicted"/>
<sequence>MSSAAPTSERELVLQVMLAADERVMLIQTSCLQTIGDLKKYIYNEYARLFPHLPALSQDVLIQKRMSRALVMEDMDHRANLRDDSSHGFVDLANNVQAGNVFQNREQIYIVPNTSNGKLAAVKKGGDKKVEKIKKDDANKGESNKPTEEKSANKVLKKSAPKKSQNALLHQMRALKQNPSESSAALLVNSLRDKERAVSGPHSQSDWMRKARQNDVVTEASETACPMPPSKKQKTIKLDKTSKSSREKGTGTKTISDEGLTASKIMPTSPIVQKKMDKSRRPWRLDYPALENCLENLKRLGPHYEGDDDDDHNYEDSELDETLNTPNKNRRASVPRLGAG</sequence>
<gene>
    <name evidence="1" type="ORF">PsorP6_010663</name>
</gene>
<name>A0ACC0VTV3_9STRA</name>
<evidence type="ECO:0000313" key="1">
    <source>
        <dbReference type="EMBL" id="KAI9909765.1"/>
    </source>
</evidence>
<organism evidence="1 2">
    <name type="scientific">Peronosclerospora sorghi</name>
    <dbReference type="NCBI Taxonomy" id="230839"/>
    <lineage>
        <taxon>Eukaryota</taxon>
        <taxon>Sar</taxon>
        <taxon>Stramenopiles</taxon>
        <taxon>Oomycota</taxon>
        <taxon>Peronosporomycetes</taxon>
        <taxon>Peronosporales</taxon>
        <taxon>Peronosporaceae</taxon>
        <taxon>Peronosclerospora</taxon>
    </lineage>
</organism>
<dbReference type="EMBL" id="CM047585">
    <property type="protein sequence ID" value="KAI9909765.1"/>
    <property type="molecule type" value="Genomic_DNA"/>
</dbReference>
<protein>
    <submittedName>
        <fullName evidence="1">Uncharacterized protein</fullName>
    </submittedName>
</protein>
<reference evidence="1 2" key="1">
    <citation type="journal article" date="2022" name="bioRxiv">
        <title>The genome of the oomycete Peronosclerospora sorghi, a cosmopolitan pathogen of maize and sorghum, is inflated with dispersed pseudogenes.</title>
        <authorList>
            <person name="Fletcher K."/>
            <person name="Martin F."/>
            <person name="Isakeit T."/>
            <person name="Cavanaugh K."/>
            <person name="Magill C."/>
            <person name="Michelmore R."/>
        </authorList>
    </citation>
    <scope>NUCLEOTIDE SEQUENCE [LARGE SCALE GENOMIC DNA]</scope>
    <source>
        <strain evidence="1">P6</strain>
    </source>
</reference>
<comment type="caution">
    <text evidence="1">The sequence shown here is derived from an EMBL/GenBank/DDBJ whole genome shotgun (WGS) entry which is preliminary data.</text>
</comment>